<dbReference type="EMBL" id="JPQZ01000008">
    <property type="protein sequence ID" value="KKO76028.1"/>
    <property type="molecule type" value="Genomic_DNA"/>
</dbReference>
<dbReference type="Pfam" id="PF17207">
    <property type="entry name" value="MCM_OB"/>
    <property type="match status" value="1"/>
</dbReference>
<dbReference type="Gene3D" id="3.40.50.300">
    <property type="entry name" value="P-loop containing nucleotide triphosphate hydrolases"/>
    <property type="match status" value="1"/>
</dbReference>
<evidence type="ECO:0000256" key="7">
    <source>
        <dbReference type="ARBA" id="ARBA00023125"/>
    </source>
</evidence>
<dbReference type="GO" id="GO:0017116">
    <property type="term" value="F:single-stranded DNA helicase activity"/>
    <property type="evidence" value="ECO:0007669"/>
    <property type="project" value="TreeGrafter"/>
</dbReference>
<dbReference type="EC" id="3.6.4.12" evidence="11"/>
<name>A0A0F9WT80_9MICR</name>
<dbReference type="OrthoDB" id="3207464at2759"/>
<keyword evidence="2 11" id="KW-0235">DNA replication</keyword>
<keyword evidence="4 11" id="KW-0378">Hydrolase</keyword>
<dbReference type="GO" id="GO:0005524">
    <property type="term" value="F:ATP binding"/>
    <property type="evidence" value="ECO:0007669"/>
    <property type="project" value="UniProtKB-KW"/>
</dbReference>
<dbReference type="GO" id="GO:0005656">
    <property type="term" value="C:nuclear pre-replicative complex"/>
    <property type="evidence" value="ECO:0007669"/>
    <property type="project" value="UniProtKB-ARBA"/>
</dbReference>
<dbReference type="GO" id="GO:0031261">
    <property type="term" value="C:DNA replication preinitiation complex"/>
    <property type="evidence" value="ECO:0007669"/>
    <property type="project" value="UniProtKB-ARBA"/>
</dbReference>
<dbReference type="InterPro" id="IPR012340">
    <property type="entry name" value="NA-bd_OB-fold"/>
</dbReference>
<dbReference type="GO" id="GO:0006270">
    <property type="term" value="P:DNA replication initiation"/>
    <property type="evidence" value="ECO:0007669"/>
    <property type="project" value="InterPro"/>
</dbReference>
<keyword evidence="6 10" id="KW-0067">ATP-binding</keyword>
<evidence type="ECO:0000313" key="14">
    <source>
        <dbReference type="Proteomes" id="UP000034350"/>
    </source>
</evidence>
<keyword evidence="7 10" id="KW-0238">DNA-binding</keyword>
<dbReference type="InterPro" id="IPR031327">
    <property type="entry name" value="MCM"/>
</dbReference>
<evidence type="ECO:0000256" key="10">
    <source>
        <dbReference type="RuleBase" id="RU004070"/>
    </source>
</evidence>
<evidence type="ECO:0000256" key="5">
    <source>
        <dbReference type="ARBA" id="ARBA00022806"/>
    </source>
</evidence>
<evidence type="ECO:0000256" key="8">
    <source>
        <dbReference type="ARBA" id="ARBA00023242"/>
    </source>
</evidence>
<sequence>MNKLTDLKAFESDINYNTDTELIHKFIVFFNENNEHTYLEQIREHKQCIKVNLDDLSIFDETGIVERIEMNAFSYLNLFYKVIDNILFTEGDYLIGDNDEDVFFYHRISRFKEKFPDKQVTDFLPSFLLRNYFLNLIPRTHSKIMTVRQIKSENIGSLIKVSGVVTKISQVKPSIKVATYICESCGSEIFQQIEGDVFDLLEECSSDKCRIKKVKGTLILVTRGSKFLKFQSLVIQELTGDVPHGCIPRMIKIECYGTTTEKCLPGDVVVVGGIFMPKPYYGLKKLKAGLLTDTYILATDIQTTKMEFNKDISNIVNFQINHLVKSIAPEIFGMEDVKKILLLMMVGAQTKTKKDGMKIRGDINVLLLGDPGIAKSQLLKTVVKISKRGIYTTGRGSSGVGLTASVAKDPITNEVILEGGALVLSDMGICCIDELDKMGEYDRISIHEVMEQQSVSISKAGINTTLNARCSILGAANPIKGKYDPRYSVEYNVGLPCSLLSRFDILVVLKDDADLEKDEALAEHVTSLHFNDEESTSINYRDIREFIEKAKTFNPCIPSNLSKRFLDAYILARKENDFVTPRYLLSLIRLSLAHARCRLSDQVNDYDVDETLRLMEVTKIPTQTKKAENVPIKRKIYLIIMSLIYKEEDNKKYVKLDDLWRATDGFYTKSEVEDVIADFQSCGIWMRNNDEIIIFD</sequence>
<dbReference type="SUPFAM" id="SSF52540">
    <property type="entry name" value="P-loop containing nucleoside triphosphate hydrolases"/>
    <property type="match status" value="1"/>
</dbReference>
<dbReference type="InterPro" id="IPR041562">
    <property type="entry name" value="MCM_lid"/>
</dbReference>
<dbReference type="GO" id="GO:0042555">
    <property type="term" value="C:MCM complex"/>
    <property type="evidence" value="ECO:0007669"/>
    <property type="project" value="InterPro"/>
</dbReference>
<keyword evidence="5 11" id="KW-0347">Helicase</keyword>
<gene>
    <name evidence="11" type="primary">MCM7</name>
    <name evidence="13" type="ORF">AAJ76_800095561</name>
</gene>
<evidence type="ECO:0000259" key="12">
    <source>
        <dbReference type="PROSITE" id="PS50051"/>
    </source>
</evidence>
<keyword evidence="3 10" id="KW-0547">Nucleotide-binding</keyword>
<proteinExistence type="inferred from homology"/>
<evidence type="ECO:0000256" key="2">
    <source>
        <dbReference type="ARBA" id="ARBA00022705"/>
    </source>
</evidence>
<comment type="similarity">
    <text evidence="10">Belongs to the MCM family.</text>
</comment>
<evidence type="ECO:0000256" key="11">
    <source>
        <dbReference type="RuleBase" id="RU365012"/>
    </source>
</evidence>
<dbReference type="InterPro" id="IPR001208">
    <property type="entry name" value="MCM_dom"/>
</dbReference>
<keyword evidence="9 11" id="KW-0131">Cell cycle</keyword>
<dbReference type="PRINTS" id="PR01657">
    <property type="entry name" value="MCMFAMILY"/>
</dbReference>
<keyword evidence="8 11" id="KW-0539">Nucleus</keyword>
<dbReference type="Gene3D" id="2.20.28.10">
    <property type="match status" value="1"/>
</dbReference>
<evidence type="ECO:0000256" key="6">
    <source>
        <dbReference type="ARBA" id="ARBA00022840"/>
    </source>
</evidence>
<dbReference type="PROSITE" id="PS00847">
    <property type="entry name" value="MCM_1"/>
    <property type="match status" value="1"/>
</dbReference>
<dbReference type="VEuPathDB" id="MicrosporidiaDB:G9O61_00g011720"/>
<dbReference type="InterPro" id="IPR033762">
    <property type="entry name" value="MCM_OB"/>
</dbReference>
<dbReference type="PANTHER" id="PTHR11630:SF26">
    <property type="entry name" value="DNA REPLICATION LICENSING FACTOR MCM7"/>
    <property type="match status" value="1"/>
</dbReference>
<dbReference type="SUPFAM" id="SSF50249">
    <property type="entry name" value="Nucleic acid-binding proteins"/>
    <property type="match status" value="1"/>
</dbReference>
<dbReference type="Pfam" id="PF17855">
    <property type="entry name" value="MCM_lid"/>
    <property type="match status" value="1"/>
</dbReference>
<comment type="function">
    <text evidence="11">Acts as component of the MCM2-7 complex (MCM complex) which is the replicative helicase essential for 'once per cell cycle' DNA replication initiation and elongation in eukaryotic cells. The active ATPase sites in the MCM2-7 ring are formed through the interaction surfaces of two neighboring subunits such that a critical structure of a conserved arginine finger motif is provided in trans relative to the ATP-binding site of the Walker A box of the adjacent subunit. The six ATPase active sites, however, are likely to contribute differentially to the complex helicase activity.</text>
</comment>
<dbReference type="GO" id="GO:0043596">
    <property type="term" value="C:nuclear replication fork"/>
    <property type="evidence" value="ECO:0007669"/>
    <property type="project" value="UniProtKB-ARBA"/>
</dbReference>
<dbReference type="VEuPathDB" id="MicrosporidiaDB:NCER_101269"/>
<dbReference type="Pfam" id="PF14551">
    <property type="entry name" value="MCM_N"/>
    <property type="match status" value="1"/>
</dbReference>
<dbReference type="VEuPathDB" id="MicrosporidiaDB:AAJ76_800095561"/>
<dbReference type="InterPro" id="IPR018525">
    <property type="entry name" value="MCM_CS"/>
</dbReference>
<dbReference type="PANTHER" id="PTHR11630">
    <property type="entry name" value="DNA REPLICATION LICENSING FACTOR MCM FAMILY MEMBER"/>
    <property type="match status" value="1"/>
</dbReference>
<dbReference type="Proteomes" id="UP000034350">
    <property type="component" value="Unassembled WGS sequence"/>
</dbReference>
<dbReference type="PROSITE" id="PS50051">
    <property type="entry name" value="MCM_2"/>
    <property type="match status" value="1"/>
</dbReference>
<evidence type="ECO:0000256" key="9">
    <source>
        <dbReference type="ARBA" id="ARBA00023306"/>
    </source>
</evidence>
<dbReference type="PRINTS" id="PR01663">
    <property type="entry name" value="MCMPROTEIN7"/>
</dbReference>
<accession>A0A0F9WT80</accession>
<dbReference type="GO" id="GO:0016887">
    <property type="term" value="F:ATP hydrolysis activity"/>
    <property type="evidence" value="ECO:0007669"/>
    <property type="project" value="RHEA"/>
</dbReference>
<comment type="caution">
    <text evidence="13">The sequence shown here is derived from an EMBL/GenBank/DDBJ whole genome shotgun (WGS) entry which is preliminary data.</text>
</comment>
<dbReference type="Gene3D" id="2.40.50.140">
    <property type="entry name" value="Nucleic acid-binding proteins"/>
    <property type="match status" value="1"/>
</dbReference>
<dbReference type="AlphaFoldDB" id="A0A0F9WT80"/>
<dbReference type="GO" id="GO:0006279">
    <property type="term" value="P:premeiotic DNA replication"/>
    <property type="evidence" value="ECO:0007669"/>
    <property type="project" value="UniProtKB-ARBA"/>
</dbReference>
<dbReference type="GO" id="GO:0006271">
    <property type="term" value="P:DNA strand elongation involved in DNA replication"/>
    <property type="evidence" value="ECO:0007669"/>
    <property type="project" value="TreeGrafter"/>
</dbReference>
<evidence type="ECO:0000313" key="13">
    <source>
        <dbReference type="EMBL" id="KKO76028.1"/>
    </source>
</evidence>
<keyword evidence="14" id="KW-1185">Reference proteome</keyword>
<comment type="catalytic activity">
    <reaction evidence="11">
        <text>ATP + H2O = ADP + phosphate + H(+)</text>
        <dbReference type="Rhea" id="RHEA:13065"/>
        <dbReference type="ChEBI" id="CHEBI:15377"/>
        <dbReference type="ChEBI" id="CHEBI:15378"/>
        <dbReference type="ChEBI" id="CHEBI:30616"/>
        <dbReference type="ChEBI" id="CHEBI:43474"/>
        <dbReference type="ChEBI" id="CHEBI:456216"/>
        <dbReference type="EC" id="3.6.4.12"/>
    </reaction>
</comment>
<evidence type="ECO:0000256" key="4">
    <source>
        <dbReference type="ARBA" id="ARBA00022801"/>
    </source>
</evidence>
<evidence type="ECO:0000256" key="3">
    <source>
        <dbReference type="ARBA" id="ARBA00022741"/>
    </source>
</evidence>
<dbReference type="InterPro" id="IPR027417">
    <property type="entry name" value="P-loop_NTPase"/>
</dbReference>
<organism evidence="13 14">
    <name type="scientific">Vairimorpha ceranae</name>
    <dbReference type="NCBI Taxonomy" id="40302"/>
    <lineage>
        <taxon>Eukaryota</taxon>
        <taxon>Fungi</taxon>
        <taxon>Fungi incertae sedis</taxon>
        <taxon>Microsporidia</taxon>
        <taxon>Nosematidae</taxon>
        <taxon>Vairimorpha</taxon>
    </lineage>
</organism>
<dbReference type="GO" id="GO:0003697">
    <property type="term" value="F:single-stranded DNA binding"/>
    <property type="evidence" value="ECO:0007669"/>
    <property type="project" value="TreeGrafter"/>
</dbReference>
<dbReference type="GO" id="GO:0000727">
    <property type="term" value="P:double-strand break repair via break-induced replication"/>
    <property type="evidence" value="ECO:0007669"/>
    <property type="project" value="TreeGrafter"/>
</dbReference>
<dbReference type="InterPro" id="IPR008050">
    <property type="entry name" value="MCM7"/>
</dbReference>
<dbReference type="SMART" id="SM00350">
    <property type="entry name" value="MCM"/>
    <property type="match status" value="1"/>
</dbReference>
<reference evidence="13 14" key="1">
    <citation type="journal article" date="2015" name="Environ. Microbiol.">
        <title>Genome analyses suggest the presence of polyploidy and recent human-driven expansions in eight global populations of the honeybee pathogen Nosema ceranae.</title>
        <authorList>
            <person name="Pelin A."/>
            <person name="Selman M."/>
            <person name="Aris-Brosou S."/>
            <person name="Farinelli L."/>
            <person name="Corradi N."/>
        </authorList>
    </citation>
    <scope>NUCLEOTIDE SEQUENCE [LARGE SCALE GENOMIC DNA]</scope>
    <source>
        <strain evidence="13 14">PA08 1199</strain>
    </source>
</reference>
<comment type="subcellular location">
    <subcellularLocation>
        <location evidence="1 11">Nucleus</location>
    </subcellularLocation>
</comment>
<protein>
    <recommendedName>
        <fullName evidence="11">DNA replication licensing factor MCM7</fullName>
        <ecNumber evidence="11">3.6.4.12</ecNumber>
    </recommendedName>
</protein>
<feature type="domain" description="MCM C-terminal AAA(+) ATPase" evidence="12">
    <location>
        <begin position="319"/>
        <end position="525"/>
    </location>
</feature>
<dbReference type="InterPro" id="IPR027925">
    <property type="entry name" value="MCM_N"/>
</dbReference>
<dbReference type="Pfam" id="PF00493">
    <property type="entry name" value="MCM"/>
    <property type="match status" value="1"/>
</dbReference>
<evidence type="ECO:0000256" key="1">
    <source>
        <dbReference type="ARBA" id="ARBA00004123"/>
    </source>
</evidence>